<evidence type="ECO:0000256" key="15">
    <source>
        <dbReference type="ARBA" id="ARBA00024499"/>
    </source>
</evidence>
<comment type="catalytic activity">
    <reaction evidence="14">
        <text>a 5'-end triphospho-adenylyl-adenylyl-cytidylyl-adenosine in mRNA + GDP + H(+) = a 5'-end (5'-triphosphoguanosine)-adenylyl-adenylyl-cytidylyl-adenosine in mRNA + diphosphate</text>
        <dbReference type="Rhea" id="RHEA:65436"/>
        <dbReference type="Rhea" id="RHEA-COMP:16797"/>
        <dbReference type="Rhea" id="RHEA-COMP:16799"/>
        <dbReference type="ChEBI" id="CHEBI:15378"/>
        <dbReference type="ChEBI" id="CHEBI:33019"/>
        <dbReference type="ChEBI" id="CHEBI:58189"/>
        <dbReference type="ChEBI" id="CHEBI:156484"/>
        <dbReference type="ChEBI" id="CHEBI:156503"/>
        <dbReference type="EC" id="2.7.7.88"/>
    </reaction>
</comment>
<keyword evidence="12" id="KW-0506">mRNA capping</keyword>
<evidence type="ECO:0000313" key="23">
    <source>
        <dbReference type="Proteomes" id="UP000156487"/>
    </source>
</evidence>
<evidence type="ECO:0000256" key="3">
    <source>
        <dbReference type="ARBA" id="ARBA00022484"/>
    </source>
</evidence>
<evidence type="ECO:0000256" key="11">
    <source>
        <dbReference type="ARBA" id="ARBA00022953"/>
    </source>
</evidence>
<evidence type="ECO:0000256" key="1">
    <source>
        <dbReference type="ARBA" id="ARBA00004328"/>
    </source>
</evidence>
<dbReference type="KEGG" id="vg:20268188"/>
<dbReference type="PROSITE" id="PS50526">
    <property type="entry name" value="RDRP_SSRNA_NEG_NONSEG"/>
    <property type="match status" value="1"/>
</dbReference>
<keyword evidence="11" id="KW-0693">Viral RNA replication</keyword>
<comment type="catalytic activity">
    <reaction evidence="20">
        <text>GTP + H2O = GDP + phosphate + H(+)</text>
        <dbReference type="Rhea" id="RHEA:19669"/>
        <dbReference type="ChEBI" id="CHEBI:15377"/>
        <dbReference type="ChEBI" id="CHEBI:15378"/>
        <dbReference type="ChEBI" id="CHEBI:37565"/>
        <dbReference type="ChEBI" id="CHEBI:43474"/>
        <dbReference type="ChEBI" id="CHEBI:58189"/>
    </reaction>
</comment>
<name>A0A077EMR8_9MONO</name>
<dbReference type="Pfam" id="PF14318">
    <property type="entry name" value="Mononeg_mRNAcap"/>
    <property type="match status" value="1"/>
</dbReference>
<keyword evidence="10" id="KW-0946">Virion</keyword>
<evidence type="ECO:0000256" key="2">
    <source>
        <dbReference type="ARBA" id="ARBA00012494"/>
    </source>
</evidence>
<sequence length="1713" mass="192448">MSFHARLNQPEEAPGPVVVINRADQTLKNPLIGTEVSFCLESRFLNHHRRALQLIKPINLESKYYYKLFRLIKLKPEAYPVGVIIRAAESILTIVVKTWHLESMTETLLAAVRYALTNPRVRALFDNHMTFQRIIREVSYSRDSDVGPVSIGQLTIYFIQSLIVIHWNEQSCIATYNHFLAAADTAKSRCHLAISAVVSGAIRAGGPFLDIIFAMIDTIDAIVTEHDDYFNIVKSIYPYTQGLVMEEHNETVESNFCAIFTMIPEKAPGLDNLLKKLVKKDPRLALEIASVQKSWFFPEIDMVNGPREQLTKMRNEVETGPSLLNYGNKILSVFRAEFIKGFIAKNSKWPPVVLEPGCPTQIRTAKELNNWSSAFDINWHWFRYVSIQKVFELDTDPDFNDIVTDKAVIESRASWPFEFNSAAHRHKHKKPLDRPTGGKGVSRLVNALIDGKLDNIPKLLEPYMVGSVDIRDRITILVPKEKELKVKGRFFSKQSLNTRVYQVISEATLKRDIMPLIRTHSMTMGSTALTHLLNKLSHKMKTKEAFVINLDYSSWCNAFRPELQMPICRELDSIYDSSYFFRTGCMLPCYTTFIVQNRFNPPLQSEMGDPIEDGVTCIQGALTPGEGMRQKLWTIITGCWEMIALREAAVQFDILGQGDNQTIIIYSSTIESNQCLATRALGSLYKHARLAGHTLKVEECWISDCLYEYGKRMYFHGIPISGALKQLSRVTDSTGEIFPNLYSKLACLISSCLSAAMSDTSPWISLTAGTILYLVELYIELPPTTMQQEDIIVILALVGPILGGLPTPAMLPSVFFRGMSDPLPLQLALLKEALNSTNVSLSLINRVVKLKISSSTDWLALVTDPTSLNISQLLRPERQLRRWVEQAINQSTHSSRVADFFRQPLTELAQMLAYDLSTMIPLRPRDMSALFGLSNVSYGLGIIDLFQKSSTVISANQTVHLEDIVLESKRYKMSVVERLQDKSEGIDMGPFLEGCTYLASKRLRALTWGRELVGVTMPFVSEQFRPVKSKDATTSSYKDAIIYCPEEPLTPAHLDKKGKQPLYLGSNTSVKVQKGEITGLNKSRAAGLVRDTLVLCEWYKVRKINDPNLSLLLKRFLTEKGYNQTQSLSVQGGTLTHRLPSRGDSRQGLTGFINIISTWLRFTSDYLTTYSKSVDDYTIHFQHVFTYGCLYADSVLRSSGHIQEPFLLEAACSSCFERITSEEFVLASSPMYQGAPWLLRKTIALDNPVQPGVCDLDPCVAAASSIGQLVVRSLISETRYVRSSITEHKTAFNLERFSLADLKTIPWSVTVQSAWLYLMSIKLSHFEKKSLVGLIFKPDSPTRKFLTKALGDSSMITQIIPIVRGLSVIYHRNRGELLMKIILMPLINLDVVAMAVGKMSRVYSEIDYTNVDFYIARSREVARKPSFVVNETNDFTATGFHTGKWSLASSEISMEIQAIKMGLRKEEITRIWVYPEIDPSVPLDICHLPGIRVFLILAGDPDYYERILDMDMCGAAASRIDVVQSLALSSHFGYHLGGPEDSALITVEEVDKCVRSHHCLGLDPPKLVIGNSEICLDGMCCLPLGDPCPALYPPMYRDAVKFSNALLNAYEFLIDLIDISSPVVAEALEELDKLVQVAQSNCKLPTKLVVTYWLAPQLRRPAILVGSAPRGWRRFVVSGRLPSFLFAFWGDDASIMDVVIDQLPAELVKIIIS</sequence>
<evidence type="ECO:0000256" key="5">
    <source>
        <dbReference type="ARBA" id="ARBA00022679"/>
    </source>
</evidence>
<evidence type="ECO:0000256" key="14">
    <source>
        <dbReference type="ARBA" id="ARBA00024494"/>
    </source>
</evidence>
<keyword evidence="7" id="KW-0548">Nucleotidyltransferase</keyword>
<keyword evidence="5" id="KW-0808">Transferase</keyword>
<evidence type="ECO:0000256" key="4">
    <source>
        <dbReference type="ARBA" id="ARBA00022664"/>
    </source>
</evidence>
<dbReference type="InterPro" id="IPR026890">
    <property type="entry name" value="Mononeg_mRNAcap"/>
</dbReference>
<dbReference type="Proteomes" id="UP000156487">
    <property type="component" value="Segment"/>
</dbReference>
<keyword evidence="13" id="KW-0511">Multifunctional enzyme</keyword>
<dbReference type="GO" id="GO:0004482">
    <property type="term" value="F:mRNA 5'-cap (guanine-N7-)-methyltransferase activity"/>
    <property type="evidence" value="ECO:0007669"/>
    <property type="project" value="InterPro"/>
</dbReference>
<evidence type="ECO:0000256" key="7">
    <source>
        <dbReference type="ARBA" id="ARBA00022695"/>
    </source>
</evidence>
<comment type="subcellular location">
    <subcellularLocation>
        <location evidence="1">Virion</location>
    </subcellularLocation>
</comment>
<keyword evidence="4" id="KW-0507">mRNA processing</keyword>
<dbReference type="Pfam" id="PF00946">
    <property type="entry name" value="Mononeg_RNA_pol"/>
    <property type="match status" value="1"/>
</dbReference>
<keyword evidence="9" id="KW-0067">ATP-binding</keyword>
<protein>
    <recommendedName>
        <fullName evidence="2">RNA-directed RNA polymerase</fullName>
        <ecNumber evidence="2">2.7.7.48</ecNumber>
    </recommendedName>
    <alternativeName>
        <fullName evidence="17">Replicase</fullName>
    </alternativeName>
    <alternativeName>
        <fullName evidence="16">Transcriptase</fullName>
    </alternativeName>
</protein>
<evidence type="ECO:0000256" key="19">
    <source>
        <dbReference type="ARBA" id="ARBA00047370"/>
    </source>
</evidence>
<dbReference type="GO" id="GO:0003968">
    <property type="term" value="F:RNA-directed RNA polymerase activity"/>
    <property type="evidence" value="ECO:0007669"/>
    <property type="project" value="UniProtKB-KW"/>
</dbReference>
<evidence type="ECO:0000256" key="10">
    <source>
        <dbReference type="ARBA" id="ARBA00022844"/>
    </source>
</evidence>
<proteinExistence type="predicted"/>
<gene>
    <name evidence="22" type="primary">L</name>
</gene>
<organism evidence="22 23">
    <name type="scientific">Loveridge's garter snake virus 1</name>
    <dbReference type="NCBI Taxonomy" id="1881951"/>
    <lineage>
        <taxon>Viruses</taxon>
        <taxon>Riboviria</taxon>
        <taxon>Orthornavirae</taxon>
        <taxon>Negarnaviricota</taxon>
        <taxon>Haploviricotina</taxon>
        <taxon>Monjiviricetes</taxon>
        <taxon>Mononegavirales</taxon>
        <taxon>Bornaviridae</taxon>
        <taxon>Orthobornavirus</taxon>
        <taxon>Orthobornavirus elapsoideae</taxon>
    </lineage>
</organism>
<evidence type="ECO:0000256" key="17">
    <source>
        <dbReference type="ARBA" id="ARBA00031012"/>
    </source>
</evidence>
<dbReference type="GO" id="GO:0044423">
    <property type="term" value="C:virion component"/>
    <property type="evidence" value="ECO:0007669"/>
    <property type="project" value="UniProtKB-KW"/>
</dbReference>
<evidence type="ECO:0000313" key="22">
    <source>
        <dbReference type="EMBL" id="AIL50416.1"/>
    </source>
</evidence>
<evidence type="ECO:0000256" key="9">
    <source>
        <dbReference type="ARBA" id="ARBA00022840"/>
    </source>
</evidence>
<reference evidence="22 23" key="1">
    <citation type="journal article" date="2014" name="Genome Announc.">
        <title>Genome Sequence of a Bornavirus Recovered from an African Garter Snake (Elapsoidea loveridgei).</title>
        <authorList>
            <person name="Stenglein M.D."/>
            <person name="Leavitt E.B."/>
            <person name="Abramovitch M.A."/>
            <person name="McGuire J.A."/>
            <person name="DeRisi J.L."/>
        </authorList>
    </citation>
    <scope>NUCLEOTIDE SEQUENCE [LARGE SCALE GENOMIC DNA]</scope>
    <source>
        <strain evidence="22">251327</strain>
    </source>
</reference>
<evidence type="ECO:0000256" key="12">
    <source>
        <dbReference type="ARBA" id="ARBA00023042"/>
    </source>
</evidence>
<evidence type="ECO:0000256" key="6">
    <source>
        <dbReference type="ARBA" id="ARBA00022691"/>
    </source>
</evidence>
<dbReference type="RefSeq" id="YP_009055063.1">
    <property type="nucleotide sequence ID" value="NC_024778.1"/>
</dbReference>
<dbReference type="InterPro" id="IPR014023">
    <property type="entry name" value="Mononeg_RNA_pol_cat"/>
</dbReference>
<comment type="catalytic activity">
    <reaction evidence="15">
        <text>a 5'-end (5'-triphosphoguanosine)-(2'-O-methyladenylyl)-adenylyl-cytidylyl-adenosine in mRNA + S-adenosyl-L-methionine = a 5'-end (N(7)-methyl 5'-triphosphoguanosine)-(2'-O-methyladenylyl)-adenylyl-cytidylyl-adenosine in mRNA + S-adenosyl-L-homocysteine</text>
        <dbReference type="Rhea" id="RHEA:65440"/>
        <dbReference type="Rhea" id="RHEA-COMP:16798"/>
        <dbReference type="Rhea" id="RHEA-COMP:16801"/>
        <dbReference type="ChEBI" id="CHEBI:57856"/>
        <dbReference type="ChEBI" id="CHEBI:59789"/>
        <dbReference type="ChEBI" id="CHEBI:156482"/>
        <dbReference type="ChEBI" id="CHEBI:156483"/>
    </reaction>
</comment>
<evidence type="ECO:0000256" key="18">
    <source>
        <dbReference type="ARBA" id="ARBA00047332"/>
    </source>
</evidence>
<dbReference type="EMBL" id="KM114265">
    <property type="protein sequence ID" value="AIL50416.1"/>
    <property type="molecule type" value="Viral_cRNA"/>
</dbReference>
<evidence type="ECO:0000256" key="8">
    <source>
        <dbReference type="ARBA" id="ARBA00022741"/>
    </source>
</evidence>
<accession>A0A077EMR8</accession>
<evidence type="ECO:0000256" key="16">
    <source>
        <dbReference type="ARBA" id="ARBA00030436"/>
    </source>
</evidence>
<dbReference type="EC" id="2.7.7.48" evidence="2"/>
<keyword evidence="23" id="KW-1185">Reference proteome</keyword>
<evidence type="ECO:0000259" key="21">
    <source>
        <dbReference type="PROSITE" id="PS50526"/>
    </source>
</evidence>
<keyword evidence="6" id="KW-0949">S-adenosyl-L-methionine</keyword>
<dbReference type="GO" id="GO:0005524">
    <property type="term" value="F:ATP binding"/>
    <property type="evidence" value="ECO:0007669"/>
    <property type="project" value="UniProtKB-KW"/>
</dbReference>
<evidence type="ECO:0000256" key="13">
    <source>
        <dbReference type="ARBA" id="ARBA00023268"/>
    </source>
</evidence>
<comment type="catalytic activity">
    <reaction evidence="18">
        <text>a 5'-end (5'-triphosphoguanosine)-adenylyl-adenylyl-cytidylyl-adenosine in mRNA + S-adenosyl-L-methionine = a 5'-end (5'-triphosphoguanosine)-(2'-O-methyladenylyl)-adenylyl-cytidylyl-adenosine in mRNA + S-adenosyl-L-homocysteine + H(+)</text>
        <dbReference type="Rhea" id="RHEA:65380"/>
        <dbReference type="Rhea" id="RHEA-COMP:16797"/>
        <dbReference type="Rhea" id="RHEA-COMP:16801"/>
        <dbReference type="ChEBI" id="CHEBI:15378"/>
        <dbReference type="ChEBI" id="CHEBI:57856"/>
        <dbReference type="ChEBI" id="CHEBI:59789"/>
        <dbReference type="ChEBI" id="CHEBI:156482"/>
        <dbReference type="ChEBI" id="CHEBI:156484"/>
    </reaction>
</comment>
<keyword evidence="8" id="KW-0547">Nucleotide-binding</keyword>
<dbReference type="GeneID" id="20268188"/>
<keyword evidence="3" id="KW-0696">RNA-directed RNA polymerase</keyword>
<evidence type="ECO:0000256" key="20">
    <source>
        <dbReference type="ARBA" id="ARBA00048548"/>
    </source>
</evidence>
<feature type="domain" description="RdRp catalytic" evidence="21">
    <location>
        <begin position="544"/>
        <end position="717"/>
    </location>
</feature>
<comment type="catalytic activity">
    <reaction evidence="19">
        <text>a 5'-end (5'-triphosphoguanosine)-adenylyl-adenylyl-cytidylyl-adenosine in mRNA + 2 S-adenosyl-L-methionine = a 5'-end (N(7)-methyl 5'-triphosphoguanosine)-(2'-O-methyladenylyl)-adenylyl-cytidylyl-adenosine in mRNA + 2 S-adenosyl-L-homocysteine + H(+)</text>
        <dbReference type="Rhea" id="RHEA:65376"/>
        <dbReference type="Rhea" id="RHEA-COMP:16797"/>
        <dbReference type="Rhea" id="RHEA-COMP:16798"/>
        <dbReference type="ChEBI" id="CHEBI:15378"/>
        <dbReference type="ChEBI" id="CHEBI:57856"/>
        <dbReference type="ChEBI" id="CHEBI:59789"/>
        <dbReference type="ChEBI" id="CHEBI:156483"/>
        <dbReference type="ChEBI" id="CHEBI:156484"/>
        <dbReference type="EC" id="2.1.1.375"/>
    </reaction>
</comment>